<dbReference type="Gene3D" id="1.10.238.20">
    <property type="entry name" value="Pheromone/general odorant binding protein domain"/>
    <property type="match status" value="2"/>
</dbReference>
<protein>
    <submittedName>
        <fullName evidence="2">Uncharacterized protein</fullName>
    </submittedName>
</protein>
<dbReference type="Proteomes" id="UP001152562">
    <property type="component" value="Unassembled WGS sequence"/>
</dbReference>
<dbReference type="SUPFAM" id="SSF47565">
    <property type="entry name" value="Insect pheromone/odorant-binding proteins"/>
    <property type="match status" value="2"/>
</dbReference>
<comment type="caution">
    <text evidence="2">The sequence shown here is derived from an EMBL/GenBank/DDBJ whole genome shotgun (WGS) entry which is preliminary data.</text>
</comment>
<keyword evidence="3" id="KW-1185">Reference proteome</keyword>
<evidence type="ECO:0000313" key="3">
    <source>
        <dbReference type="Proteomes" id="UP001152562"/>
    </source>
</evidence>
<evidence type="ECO:0000256" key="1">
    <source>
        <dbReference type="SAM" id="SignalP"/>
    </source>
</evidence>
<accession>A0A9P0TT84</accession>
<reference evidence="2" key="1">
    <citation type="submission" date="2022-05" db="EMBL/GenBank/DDBJ databases">
        <authorList>
            <person name="Okamura Y."/>
        </authorList>
    </citation>
    <scope>NUCLEOTIDE SEQUENCE</scope>
</reference>
<dbReference type="InterPro" id="IPR036728">
    <property type="entry name" value="PBP_GOBP_sf"/>
</dbReference>
<dbReference type="GO" id="GO:0005549">
    <property type="term" value="F:odorant binding"/>
    <property type="evidence" value="ECO:0007669"/>
    <property type="project" value="InterPro"/>
</dbReference>
<proteinExistence type="predicted"/>
<gene>
    <name evidence="2" type="ORF">PIBRA_LOCUS11083</name>
</gene>
<evidence type="ECO:0000313" key="2">
    <source>
        <dbReference type="EMBL" id="CAH4034960.1"/>
    </source>
</evidence>
<sequence>MKSNHFAAFLVAISFILSADCYKNKFLSQNIDSEPSLSILYARDKRSDLVTNECLMEMYPKSLYKYPLHIDRNDVPCVIHCVLKKFGIMTNDGVINIHNYYRRVQAIHRYDPRVLISDVGETCAHNINGMNLDHDVCKKAKVFNDCTQLYVISFRDVLLYLTIMVMGQAYARISVMYAHDKISDMIAEQCINEMYPKSRKMEYQESDEPCIIYCVLKKFGIMNVNGQINLDIYRKRVQLAHQLDNRTVMSDNGSSCVESAEATQHKQDVCKKAKVFNDCTHLYRILFK</sequence>
<dbReference type="Pfam" id="PF01395">
    <property type="entry name" value="PBP_GOBP"/>
    <property type="match status" value="2"/>
</dbReference>
<dbReference type="AlphaFoldDB" id="A0A9P0TT84"/>
<name>A0A9P0TT84_PIEBR</name>
<feature type="signal peptide" evidence="1">
    <location>
        <begin position="1"/>
        <end position="21"/>
    </location>
</feature>
<keyword evidence="1" id="KW-0732">Signal</keyword>
<feature type="chain" id="PRO_5040485813" evidence="1">
    <location>
        <begin position="22"/>
        <end position="288"/>
    </location>
</feature>
<dbReference type="EMBL" id="CALOZG010000042">
    <property type="protein sequence ID" value="CAH4034960.1"/>
    <property type="molecule type" value="Genomic_DNA"/>
</dbReference>
<dbReference type="CDD" id="cd23992">
    <property type="entry name" value="PBP_GOBP"/>
    <property type="match status" value="1"/>
</dbReference>
<dbReference type="InterPro" id="IPR006170">
    <property type="entry name" value="PBP/GOBP"/>
</dbReference>
<organism evidence="2 3">
    <name type="scientific">Pieris brassicae</name>
    <name type="common">White butterfly</name>
    <name type="synonym">Large white butterfly</name>
    <dbReference type="NCBI Taxonomy" id="7116"/>
    <lineage>
        <taxon>Eukaryota</taxon>
        <taxon>Metazoa</taxon>
        <taxon>Ecdysozoa</taxon>
        <taxon>Arthropoda</taxon>
        <taxon>Hexapoda</taxon>
        <taxon>Insecta</taxon>
        <taxon>Pterygota</taxon>
        <taxon>Neoptera</taxon>
        <taxon>Endopterygota</taxon>
        <taxon>Lepidoptera</taxon>
        <taxon>Glossata</taxon>
        <taxon>Ditrysia</taxon>
        <taxon>Papilionoidea</taxon>
        <taxon>Pieridae</taxon>
        <taxon>Pierinae</taxon>
        <taxon>Pieris</taxon>
    </lineage>
</organism>